<comment type="caution">
    <text evidence="3">The sequence shown here is derived from an EMBL/GenBank/DDBJ whole genome shotgun (WGS) entry which is preliminary data.</text>
</comment>
<dbReference type="EMBL" id="ASPP01015784">
    <property type="protein sequence ID" value="ETO17907.1"/>
    <property type="molecule type" value="Genomic_DNA"/>
</dbReference>
<gene>
    <name evidence="3" type="ORF">RFI_19398</name>
</gene>
<sequence length="162" mass="18415">MEKSTLQKAISRLSNVEQTGYKTNLRFGAVVSCAFFNTIANNKKLQKLTNFRNDKDDHKNLTLQCLRNASTGQKSNENSSQGEMSLRRRNVKKDENKMEEETNTTETKDNEPQDPISWFGILAPKGLRDGQKCFQKCLELIVSIANIKQRISELETAWVSVA</sequence>
<dbReference type="InterPro" id="IPR040357">
    <property type="entry name" value="Vma22/CCDC115"/>
</dbReference>
<evidence type="ECO:0000313" key="3">
    <source>
        <dbReference type="EMBL" id="ETO17907.1"/>
    </source>
</evidence>
<dbReference type="PANTHER" id="PTHR31996:SF2">
    <property type="entry name" value="COILED-COIL DOMAIN-CONTAINING PROTEIN 115"/>
    <property type="match status" value="1"/>
</dbReference>
<evidence type="ECO:0000256" key="2">
    <source>
        <dbReference type="SAM" id="MobiDB-lite"/>
    </source>
</evidence>
<dbReference type="PANTHER" id="PTHR31996">
    <property type="entry name" value="COILED-COIL DOMAIN-CONTAINING PROTEIN 115"/>
    <property type="match status" value="1"/>
</dbReference>
<dbReference type="GO" id="GO:0051082">
    <property type="term" value="F:unfolded protein binding"/>
    <property type="evidence" value="ECO:0007669"/>
    <property type="project" value="TreeGrafter"/>
</dbReference>
<organism evidence="3 4">
    <name type="scientific">Reticulomyxa filosa</name>
    <dbReference type="NCBI Taxonomy" id="46433"/>
    <lineage>
        <taxon>Eukaryota</taxon>
        <taxon>Sar</taxon>
        <taxon>Rhizaria</taxon>
        <taxon>Retaria</taxon>
        <taxon>Foraminifera</taxon>
        <taxon>Monothalamids</taxon>
        <taxon>Reticulomyxidae</taxon>
        <taxon>Reticulomyxa</taxon>
    </lineage>
</organism>
<accession>X6MWS1</accession>
<proteinExistence type="predicted"/>
<dbReference type="OrthoDB" id="408631at2759"/>
<reference evidence="3 4" key="1">
    <citation type="journal article" date="2013" name="Curr. Biol.">
        <title>The Genome of the Foraminiferan Reticulomyxa filosa.</title>
        <authorList>
            <person name="Glockner G."/>
            <person name="Hulsmann N."/>
            <person name="Schleicher M."/>
            <person name="Noegel A.A."/>
            <person name="Eichinger L."/>
            <person name="Gallinger C."/>
            <person name="Pawlowski J."/>
            <person name="Sierra R."/>
            <person name="Euteneuer U."/>
            <person name="Pillet L."/>
            <person name="Moustafa A."/>
            <person name="Platzer M."/>
            <person name="Groth M."/>
            <person name="Szafranski K."/>
            <person name="Schliwa M."/>
        </authorList>
    </citation>
    <scope>NUCLEOTIDE SEQUENCE [LARGE SCALE GENOMIC DNA]</scope>
</reference>
<name>X6MWS1_RETFI</name>
<keyword evidence="4" id="KW-1185">Reference proteome</keyword>
<dbReference type="Proteomes" id="UP000023152">
    <property type="component" value="Unassembled WGS sequence"/>
</dbReference>
<feature type="compositionally biased region" description="Polar residues" evidence="2">
    <location>
        <begin position="67"/>
        <end position="83"/>
    </location>
</feature>
<evidence type="ECO:0000313" key="4">
    <source>
        <dbReference type="Proteomes" id="UP000023152"/>
    </source>
</evidence>
<feature type="compositionally biased region" description="Basic and acidic residues" evidence="2">
    <location>
        <begin position="92"/>
        <end position="111"/>
    </location>
</feature>
<evidence type="ECO:0000256" key="1">
    <source>
        <dbReference type="ARBA" id="ARBA00093634"/>
    </source>
</evidence>
<dbReference type="Pfam" id="PF21730">
    <property type="entry name" value="Vma22_CCDC115"/>
    <property type="match status" value="1"/>
</dbReference>
<dbReference type="AlphaFoldDB" id="X6MWS1"/>
<feature type="region of interest" description="Disordered" evidence="2">
    <location>
        <begin position="67"/>
        <end position="115"/>
    </location>
</feature>
<protein>
    <recommendedName>
        <fullName evidence="1">Vacuolar ATPase assembly protein VMA22</fullName>
    </recommendedName>
</protein>
<dbReference type="GO" id="GO:0070072">
    <property type="term" value="P:vacuolar proton-transporting V-type ATPase complex assembly"/>
    <property type="evidence" value="ECO:0007669"/>
    <property type="project" value="InterPro"/>
</dbReference>